<keyword evidence="1" id="KW-0472">Membrane</keyword>
<gene>
    <name evidence="2" type="ORF">CFS9_37160</name>
</gene>
<protein>
    <submittedName>
        <fullName evidence="2">Uncharacterized protein</fullName>
    </submittedName>
</protein>
<feature type="transmembrane region" description="Helical" evidence="1">
    <location>
        <begin position="21"/>
        <end position="47"/>
    </location>
</feature>
<proteinExistence type="predicted"/>
<feature type="transmembrane region" description="Helical" evidence="1">
    <location>
        <begin position="67"/>
        <end position="90"/>
    </location>
</feature>
<evidence type="ECO:0000313" key="2">
    <source>
        <dbReference type="EMBL" id="BFM45075.1"/>
    </source>
</evidence>
<reference evidence="2" key="1">
    <citation type="submission" date="2024-05" db="EMBL/GenBank/DDBJ databases">
        <title>Whole-Genome Sequence of CFS9, a Potential Fish Probiotic Isolated from the Body Surface of Silurus asotus.</title>
        <authorList>
            <person name="Kojima M."/>
            <person name="Tobioka K."/>
            <person name="Yokota K."/>
            <person name="Nakatani H."/>
            <person name="Hori K."/>
            <person name="Tamaru Y."/>
            <person name="Okazaki F."/>
        </authorList>
    </citation>
    <scope>NUCLEOTIDE SEQUENCE</scope>
    <source>
        <strain evidence="2">CFS9</strain>
    </source>
</reference>
<name>A0AAT9H5W5_9FLAO</name>
<accession>A0AAT9H5W5</accession>
<dbReference type="AlphaFoldDB" id="A0AAT9H5W5"/>
<sequence>MPKAQRQGINLRIILERYKRSAGVFTCLFLIALNLASLYLVADLMSYDEMVGYLSGGEIKYSGIRHFIYVLVAILINILFIFFVTCGWLAKKKAGP</sequence>
<evidence type="ECO:0000256" key="1">
    <source>
        <dbReference type="SAM" id="Phobius"/>
    </source>
</evidence>
<organism evidence="2">
    <name type="scientific">Flavobacterium sp. CFS9</name>
    <dbReference type="NCBI Taxonomy" id="3143118"/>
    <lineage>
        <taxon>Bacteria</taxon>
        <taxon>Pseudomonadati</taxon>
        <taxon>Bacteroidota</taxon>
        <taxon>Flavobacteriia</taxon>
        <taxon>Flavobacteriales</taxon>
        <taxon>Flavobacteriaceae</taxon>
        <taxon>Flavobacterium</taxon>
    </lineage>
</organism>
<dbReference type="EMBL" id="AP031573">
    <property type="protein sequence ID" value="BFM45075.1"/>
    <property type="molecule type" value="Genomic_DNA"/>
</dbReference>
<keyword evidence="1" id="KW-0812">Transmembrane</keyword>
<keyword evidence="1" id="KW-1133">Transmembrane helix</keyword>